<evidence type="ECO:0000313" key="3">
    <source>
        <dbReference type="Proteomes" id="UP001432062"/>
    </source>
</evidence>
<accession>A0ABZ1YNS8</accession>
<dbReference type="Pfam" id="PF08242">
    <property type="entry name" value="Methyltransf_12"/>
    <property type="match status" value="1"/>
</dbReference>
<keyword evidence="2" id="KW-0808">Transferase</keyword>
<dbReference type="Proteomes" id="UP001432062">
    <property type="component" value="Chromosome"/>
</dbReference>
<gene>
    <name evidence="2" type="ORF">OG563_38170</name>
</gene>
<dbReference type="CDD" id="cd02440">
    <property type="entry name" value="AdoMet_MTases"/>
    <property type="match status" value="1"/>
</dbReference>
<dbReference type="RefSeq" id="WP_329408134.1">
    <property type="nucleotide sequence ID" value="NZ_CP109441.1"/>
</dbReference>
<sequence length="444" mass="48499">MTEQAVSVLARHPWVDAAWWDQDSNAILVRPTASAVAVRPVPGPLLTEHLEHWRHVYEYVYSTAEGRHGDDLDLSGWRASDTGEPFPRDHMIEWVQHAVGLILRGKPRVVLELGCGSGLLAHRIHHRTHAYVGIDVAEPAVQRLRAQALPGVRVLQGAAHELTSASVTTALREATGTDTAAPDCVVLNSVTQCFPNQQYLTAVLDDALDLVAAGGTVVVGDIRNLANAPSFARWLETARNPELAEPQLSARIADRLAADEELLCDPRLFARIADCHRRDIRTTCYAKPLREDTELTRYRYDIVYTVDAPTPEPARTIEWSALPADRLRAADLTSQPTLVTGIPNALLDPHAPGAVRPAELAAAIPPAWAVLLDSADGRLLAAGPPELYRHRDAARDIDSMVGCNDPNAAFVQRRLPEILTDYLERELPTAATPLIAVAQEPTVP</sequence>
<name>A0ABZ1YNS8_9NOCA</name>
<dbReference type="GO" id="GO:0008168">
    <property type="term" value="F:methyltransferase activity"/>
    <property type="evidence" value="ECO:0007669"/>
    <property type="project" value="UniProtKB-KW"/>
</dbReference>
<keyword evidence="3" id="KW-1185">Reference proteome</keyword>
<dbReference type="SUPFAM" id="SSF53335">
    <property type="entry name" value="S-adenosyl-L-methionine-dependent methyltransferases"/>
    <property type="match status" value="1"/>
</dbReference>
<organism evidence="2 3">
    <name type="scientific">Nocardia vinacea</name>
    <dbReference type="NCBI Taxonomy" id="96468"/>
    <lineage>
        <taxon>Bacteria</taxon>
        <taxon>Bacillati</taxon>
        <taxon>Actinomycetota</taxon>
        <taxon>Actinomycetes</taxon>
        <taxon>Mycobacteriales</taxon>
        <taxon>Nocardiaceae</taxon>
        <taxon>Nocardia</taxon>
    </lineage>
</organism>
<protein>
    <submittedName>
        <fullName evidence="2">Class I SAM-dependent methyltransferase</fullName>
    </submittedName>
</protein>
<keyword evidence="2" id="KW-0489">Methyltransferase</keyword>
<dbReference type="InterPro" id="IPR013217">
    <property type="entry name" value="Methyltransf_12"/>
</dbReference>
<evidence type="ECO:0000313" key="2">
    <source>
        <dbReference type="EMBL" id="WUV44910.1"/>
    </source>
</evidence>
<proteinExistence type="predicted"/>
<feature type="domain" description="Methyltransferase type 12" evidence="1">
    <location>
        <begin position="111"/>
        <end position="216"/>
    </location>
</feature>
<reference evidence="2" key="1">
    <citation type="submission" date="2022-10" db="EMBL/GenBank/DDBJ databases">
        <title>The complete genomes of actinobacterial strains from the NBC collection.</title>
        <authorList>
            <person name="Joergensen T.S."/>
            <person name="Alvarez Arevalo M."/>
            <person name="Sterndorff E.B."/>
            <person name="Faurdal D."/>
            <person name="Vuksanovic O."/>
            <person name="Mourched A.-S."/>
            <person name="Charusanti P."/>
            <person name="Shaw S."/>
            <person name="Blin K."/>
            <person name="Weber T."/>
        </authorList>
    </citation>
    <scope>NUCLEOTIDE SEQUENCE</scope>
    <source>
        <strain evidence="2">NBC_01482</strain>
    </source>
</reference>
<evidence type="ECO:0000259" key="1">
    <source>
        <dbReference type="Pfam" id="PF08242"/>
    </source>
</evidence>
<dbReference type="InterPro" id="IPR029063">
    <property type="entry name" value="SAM-dependent_MTases_sf"/>
</dbReference>
<dbReference type="Gene3D" id="3.40.50.150">
    <property type="entry name" value="Vaccinia Virus protein VP39"/>
    <property type="match status" value="1"/>
</dbReference>
<dbReference type="GO" id="GO:0032259">
    <property type="term" value="P:methylation"/>
    <property type="evidence" value="ECO:0007669"/>
    <property type="project" value="UniProtKB-KW"/>
</dbReference>
<dbReference type="EMBL" id="CP109441">
    <property type="protein sequence ID" value="WUV44910.1"/>
    <property type="molecule type" value="Genomic_DNA"/>
</dbReference>